<proteinExistence type="predicted"/>
<dbReference type="EMBL" id="CP101914">
    <property type="protein sequence ID" value="UUI01094.1"/>
    <property type="molecule type" value="Genomic_DNA"/>
</dbReference>
<accession>A0ABY5JLB6</accession>
<gene>
    <name evidence="1" type="ORF">NP439_13585</name>
</gene>
<reference evidence="1" key="1">
    <citation type="submission" date="2022-07" db="EMBL/GenBank/DDBJ databases">
        <title>FELIX.</title>
        <authorList>
            <person name="Wan K.H."/>
            <person name="Park S."/>
            <person name="Lawrence Q."/>
            <person name="Eichenberger J.P."/>
            <person name="Booth B.W."/>
            <person name="Piaggio A.J."/>
            <person name="Chandler J.C."/>
            <person name="Franklin A.B."/>
            <person name="Celniker S.E."/>
        </authorList>
    </citation>
    <scope>NUCLEOTIDE SEQUENCE</scope>
    <source>
        <strain evidence="1">QA-1986 374</strain>
    </source>
</reference>
<evidence type="ECO:0000313" key="2">
    <source>
        <dbReference type="Proteomes" id="UP001059773"/>
    </source>
</evidence>
<sequence>MNTIDLPNKIPVQTNIEIAKLCHTIYQLQMTSNENNNFDIQIHFHELIIHLQKAYNKSFLNFGIAINQSKDYIDTYYFRDIKLEDLAERANLYVEKFREYYGTPPH</sequence>
<dbReference type="RefSeq" id="WP_256706518.1">
    <property type="nucleotide sequence ID" value="NZ_CP101914.1"/>
</dbReference>
<protein>
    <submittedName>
        <fullName evidence="1">Uncharacterized protein</fullName>
    </submittedName>
</protein>
<dbReference type="Proteomes" id="UP001059773">
    <property type="component" value="Chromosome"/>
</dbReference>
<evidence type="ECO:0000313" key="1">
    <source>
        <dbReference type="EMBL" id="UUI01094.1"/>
    </source>
</evidence>
<name>A0ABY5JLB6_9BACI</name>
<keyword evidence="2" id="KW-1185">Reference proteome</keyword>
<organism evidence="1 2">
    <name type="scientific">Oceanobacillus jeddahense</name>
    <dbReference type="NCBI Taxonomy" id="1462527"/>
    <lineage>
        <taxon>Bacteria</taxon>
        <taxon>Bacillati</taxon>
        <taxon>Bacillota</taxon>
        <taxon>Bacilli</taxon>
        <taxon>Bacillales</taxon>
        <taxon>Bacillaceae</taxon>
        <taxon>Oceanobacillus</taxon>
    </lineage>
</organism>